<keyword evidence="1" id="KW-0732">Signal</keyword>
<accession>A0AAD4BCT7</accession>
<dbReference type="EMBL" id="WHUW01000164">
    <property type="protein sequence ID" value="KAF8419984.1"/>
    <property type="molecule type" value="Genomic_DNA"/>
</dbReference>
<evidence type="ECO:0000256" key="1">
    <source>
        <dbReference type="SAM" id="SignalP"/>
    </source>
</evidence>
<name>A0AAD4BCT7_BOLED</name>
<feature type="chain" id="PRO_5042255824" evidence="1">
    <location>
        <begin position="24"/>
        <end position="81"/>
    </location>
</feature>
<sequence length="81" mass="8669">MGILTSLTTMLVAISFVLQNAVWEVIPGGMLPKLNVISMLSALIARKTLYGKYDDTDAEISLPTIRIDDTLLNSAASTSAL</sequence>
<gene>
    <name evidence="2" type="ORF">L210DRAFT_2286259</name>
</gene>
<protein>
    <submittedName>
        <fullName evidence="2">Uncharacterized protein</fullName>
    </submittedName>
</protein>
<comment type="caution">
    <text evidence="2">The sequence shown here is derived from an EMBL/GenBank/DDBJ whole genome shotgun (WGS) entry which is preliminary data.</text>
</comment>
<evidence type="ECO:0000313" key="2">
    <source>
        <dbReference type="EMBL" id="KAF8419984.1"/>
    </source>
</evidence>
<feature type="signal peptide" evidence="1">
    <location>
        <begin position="1"/>
        <end position="23"/>
    </location>
</feature>
<organism evidence="2 3">
    <name type="scientific">Boletus edulis BED1</name>
    <dbReference type="NCBI Taxonomy" id="1328754"/>
    <lineage>
        <taxon>Eukaryota</taxon>
        <taxon>Fungi</taxon>
        <taxon>Dikarya</taxon>
        <taxon>Basidiomycota</taxon>
        <taxon>Agaricomycotina</taxon>
        <taxon>Agaricomycetes</taxon>
        <taxon>Agaricomycetidae</taxon>
        <taxon>Boletales</taxon>
        <taxon>Boletineae</taxon>
        <taxon>Boletaceae</taxon>
        <taxon>Boletoideae</taxon>
        <taxon>Boletus</taxon>
    </lineage>
</organism>
<proteinExistence type="predicted"/>
<keyword evidence="3" id="KW-1185">Reference proteome</keyword>
<dbReference type="AlphaFoldDB" id="A0AAD4BCT7"/>
<reference evidence="2" key="1">
    <citation type="submission" date="2019-10" db="EMBL/GenBank/DDBJ databases">
        <authorList>
            <consortium name="DOE Joint Genome Institute"/>
            <person name="Kuo A."/>
            <person name="Miyauchi S."/>
            <person name="Kiss E."/>
            <person name="Drula E."/>
            <person name="Kohler A."/>
            <person name="Sanchez-Garcia M."/>
            <person name="Andreopoulos B."/>
            <person name="Barry K.W."/>
            <person name="Bonito G."/>
            <person name="Buee M."/>
            <person name="Carver A."/>
            <person name="Chen C."/>
            <person name="Cichocki N."/>
            <person name="Clum A."/>
            <person name="Culley D."/>
            <person name="Crous P.W."/>
            <person name="Fauchery L."/>
            <person name="Girlanda M."/>
            <person name="Hayes R."/>
            <person name="Keri Z."/>
            <person name="LaButti K."/>
            <person name="Lipzen A."/>
            <person name="Lombard V."/>
            <person name="Magnuson J."/>
            <person name="Maillard F."/>
            <person name="Morin E."/>
            <person name="Murat C."/>
            <person name="Nolan M."/>
            <person name="Ohm R."/>
            <person name="Pangilinan J."/>
            <person name="Pereira M."/>
            <person name="Perotto S."/>
            <person name="Peter M."/>
            <person name="Riley R."/>
            <person name="Sitrit Y."/>
            <person name="Stielow B."/>
            <person name="Szollosi G."/>
            <person name="Zifcakova L."/>
            <person name="Stursova M."/>
            <person name="Spatafora J.W."/>
            <person name="Tedersoo L."/>
            <person name="Vaario L.-M."/>
            <person name="Yamada A."/>
            <person name="Yan M."/>
            <person name="Wang P."/>
            <person name="Xu J."/>
            <person name="Bruns T."/>
            <person name="Baldrian P."/>
            <person name="Vilgalys R."/>
            <person name="Henrissat B."/>
            <person name="Grigoriev I.V."/>
            <person name="Hibbett D."/>
            <person name="Nagy L.G."/>
            <person name="Martin F.M."/>
        </authorList>
    </citation>
    <scope>NUCLEOTIDE SEQUENCE</scope>
    <source>
        <strain evidence="2">BED1</strain>
    </source>
</reference>
<dbReference type="Proteomes" id="UP001194468">
    <property type="component" value="Unassembled WGS sequence"/>
</dbReference>
<reference evidence="2" key="2">
    <citation type="journal article" date="2020" name="Nat. Commun.">
        <title>Large-scale genome sequencing of mycorrhizal fungi provides insights into the early evolution of symbiotic traits.</title>
        <authorList>
            <person name="Miyauchi S."/>
            <person name="Kiss E."/>
            <person name="Kuo A."/>
            <person name="Drula E."/>
            <person name="Kohler A."/>
            <person name="Sanchez-Garcia M."/>
            <person name="Morin E."/>
            <person name="Andreopoulos B."/>
            <person name="Barry K.W."/>
            <person name="Bonito G."/>
            <person name="Buee M."/>
            <person name="Carver A."/>
            <person name="Chen C."/>
            <person name="Cichocki N."/>
            <person name="Clum A."/>
            <person name="Culley D."/>
            <person name="Crous P.W."/>
            <person name="Fauchery L."/>
            <person name="Girlanda M."/>
            <person name="Hayes R.D."/>
            <person name="Keri Z."/>
            <person name="LaButti K."/>
            <person name="Lipzen A."/>
            <person name="Lombard V."/>
            <person name="Magnuson J."/>
            <person name="Maillard F."/>
            <person name="Murat C."/>
            <person name="Nolan M."/>
            <person name="Ohm R.A."/>
            <person name="Pangilinan J."/>
            <person name="Pereira M.F."/>
            <person name="Perotto S."/>
            <person name="Peter M."/>
            <person name="Pfister S."/>
            <person name="Riley R."/>
            <person name="Sitrit Y."/>
            <person name="Stielow J.B."/>
            <person name="Szollosi G."/>
            <person name="Zifcakova L."/>
            <person name="Stursova M."/>
            <person name="Spatafora J.W."/>
            <person name="Tedersoo L."/>
            <person name="Vaario L.M."/>
            <person name="Yamada A."/>
            <person name="Yan M."/>
            <person name="Wang P."/>
            <person name="Xu J."/>
            <person name="Bruns T."/>
            <person name="Baldrian P."/>
            <person name="Vilgalys R."/>
            <person name="Dunand C."/>
            <person name="Henrissat B."/>
            <person name="Grigoriev I.V."/>
            <person name="Hibbett D."/>
            <person name="Nagy L.G."/>
            <person name="Martin F.M."/>
        </authorList>
    </citation>
    <scope>NUCLEOTIDE SEQUENCE</scope>
    <source>
        <strain evidence="2">BED1</strain>
    </source>
</reference>
<evidence type="ECO:0000313" key="3">
    <source>
        <dbReference type="Proteomes" id="UP001194468"/>
    </source>
</evidence>